<gene>
    <name evidence="1" type="ORF">BDEG_25800</name>
</gene>
<dbReference type="InterPro" id="IPR011989">
    <property type="entry name" value="ARM-like"/>
</dbReference>
<name>A0A177WR89_BATDL</name>
<dbReference type="InterPro" id="IPR016024">
    <property type="entry name" value="ARM-type_fold"/>
</dbReference>
<dbReference type="AlphaFoldDB" id="A0A177WR89"/>
<protein>
    <submittedName>
        <fullName evidence="1">Uncharacterized protein</fullName>
    </submittedName>
</protein>
<dbReference type="VEuPathDB" id="FungiDB:BDEG_25800"/>
<dbReference type="Proteomes" id="UP000077115">
    <property type="component" value="Unassembled WGS sequence"/>
</dbReference>
<dbReference type="EMBL" id="DS022307">
    <property type="protein sequence ID" value="OAJ42336.1"/>
    <property type="molecule type" value="Genomic_DNA"/>
</dbReference>
<sequence>MTHPIAHRYGCILISRLLTLHYGELVKLDLDKIFETMPDFNIDHNGLLEFCYRVKTPQVYDPKDLEQDTVGARIYRSLISHFLDYQDIPDAVLLESIRLSLQCLLGRCQLTRTLNQRLGRVLQKTVKGKLDNADQENLYACISLLRHLFAGSTAGKLSGVENRVTVTISQIISLQDIHERLLLECFGCLRNLITKCDSAKRLVLDWKQYKKPCISILDSIRRMYQDSSQSSQVFCTIMEVLKLLVLEKTTRATLFKININAELLLVLERLFQNKETTRSRAIIGYFINATYTTDGQLAIMRIDARENKIHILANENMICILRQICTSDSLRLIAKATTLVRVLLCKSEKAKFSLKQSSFGITATELQDRLCTKYPGYISKMTKEASNGNELHIANNFTGALPEEEKRLLSEALNNAVYISRHLQSYSRKAGH</sequence>
<dbReference type="OrthoDB" id="428850at2759"/>
<dbReference type="STRING" id="403673.A0A177WR89"/>
<dbReference type="PANTHER" id="PTHR31691:SF1">
    <property type="entry name" value="ROTATIN"/>
    <property type="match status" value="1"/>
</dbReference>
<reference evidence="1 2" key="2">
    <citation type="submission" date="2016-05" db="EMBL/GenBank/DDBJ databases">
        <title>Lineage-specific infection strategies underlie the spectrum of fungal disease in amphibians.</title>
        <authorList>
            <person name="Cuomo C.A."/>
            <person name="Farrer R.A."/>
            <person name="James T."/>
            <person name="Longcore J."/>
            <person name="Birren B."/>
        </authorList>
    </citation>
    <scope>NUCLEOTIDE SEQUENCE [LARGE SCALE GENOMIC DNA]</scope>
    <source>
        <strain evidence="1 2">JEL423</strain>
    </source>
</reference>
<accession>A0A177WR89</accession>
<dbReference type="GO" id="GO:0044782">
    <property type="term" value="P:cilium organization"/>
    <property type="evidence" value="ECO:0007669"/>
    <property type="project" value="InterPro"/>
</dbReference>
<organism evidence="1 2">
    <name type="scientific">Batrachochytrium dendrobatidis (strain JEL423)</name>
    <dbReference type="NCBI Taxonomy" id="403673"/>
    <lineage>
        <taxon>Eukaryota</taxon>
        <taxon>Fungi</taxon>
        <taxon>Fungi incertae sedis</taxon>
        <taxon>Chytridiomycota</taxon>
        <taxon>Chytridiomycota incertae sedis</taxon>
        <taxon>Chytridiomycetes</taxon>
        <taxon>Rhizophydiales</taxon>
        <taxon>Rhizophydiales incertae sedis</taxon>
        <taxon>Batrachochytrium</taxon>
    </lineage>
</organism>
<evidence type="ECO:0000313" key="2">
    <source>
        <dbReference type="Proteomes" id="UP000077115"/>
    </source>
</evidence>
<dbReference type="Gene3D" id="1.25.10.10">
    <property type="entry name" value="Leucine-rich Repeat Variant"/>
    <property type="match status" value="1"/>
</dbReference>
<dbReference type="GO" id="GO:0036064">
    <property type="term" value="C:ciliary basal body"/>
    <property type="evidence" value="ECO:0007669"/>
    <property type="project" value="InterPro"/>
</dbReference>
<proteinExistence type="predicted"/>
<reference evidence="1 2" key="1">
    <citation type="submission" date="2006-10" db="EMBL/GenBank/DDBJ databases">
        <title>The Genome Sequence of Batrachochytrium dendrobatidis JEL423.</title>
        <authorList>
            <consortium name="The Broad Institute Genome Sequencing Platform"/>
            <person name="Birren B."/>
            <person name="Lander E."/>
            <person name="Galagan J."/>
            <person name="Cuomo C."/>
            <person name="Devon K."/>
            <person name="Jaffe D."/>
            <person name="Butler J."/>
            <person name="Alvarez P."/>
            <person name="Gnerre S."/>
            <person name="Grabherr M."/>
            <person name="Kleber M."/>
            <person name="Mauceli E."/>
            <person name="Brockman W."/>
            <person name="Young S."/>
            <person name="LaButti K."/>
            <person name="Sykes S."/>
            <person name="DeCaprio D."/>
            <person name="Crawford M."/>
            <person name="Koehrsen M."/>
            <person name="Engels R."/>
            <person name="Montgomery P."/>
            <person name="Pearson M."/>
            <person name="Howarth C."/>
            <person name="Larson L."/>
            <person name="White J."/>
            <person name="O'Leary S."/>
            <person name="Kodira C."/>
            <person name="Zeng Q."/>
            <person name="Yandava C."/>
            <person name="Alvarado L."/>
            <person name="Longcore J."/>
            <person name="James T."/>
        </authorList>
    </citation>
    <scope>NUCLEOTIDE SEQUENCE [LARGE SCALE GENOMIC DNA]</scope>
    <source>
        <strain evidence="1 2">JEL423</strain>
    </source>
</reference>
<evidence type="ECO:0000313" key="1">
    <source>
        <dbReference type="EMBL" id="OAJ42336.1"/>
    </source>
</evidence>
<dbReference type="InterPro" id="IPR030791">
    <property type="entry name" value="Rotatin"/>
</dbReference>
<dbReference type="PANTHER" id="PTHR31691">
    <property type="entry name" value="ROTATIN"/>
    <property type="match status" value="1"/>
</dbReference>
<dbReference type="SUPFAM" id="SSF48371">
    <property type="entry name" value="ARM repeat"/>
    <property type="match status" value="1"/>
</dbReference>